<reference evidence="1 2" key="1">
    <citation type="journal article" date="2017" name="Plant Biotechnol. J.">
        <title>A comprehensive draft genome sequence for lupin (Lupinus angustifolius), an emerging health food: insights into plant-microbe interactions and legume evolution.</title>
        <authorList>
            <person name="Hane J.K."/>
            <person name="Ming Y."/>
            <person name="Kamphuis L.G."/>
            <person name="Nelson M.N."/>
            <person name="Garg G."/>
            <person name="Atkins C.A."/>
            <person name="Bayer P.E."/>
            <person name="Bravo A."/>
            <person name="Bringans S."/>
            <person name="Cannon S."/>
            <person name="Edwards D."/>
            <person name="Foley R."/>
            <person name="Gao L.L."/>
            <person name="Harrison M.J."/>
            <person name="Huang W."/>
            <person name="Hurgobin B."/>
            <person name="Li S."/>
            <person name="Liu C.W."/>
            <person name="McGrath A."/>
            <person name="Morahan G."/>
            <person name="Murray J."/>
            <person name="Weller J."/>
            <person name="Jian J."/>
            <person name="Singh K.B."/>
        </authorList>
    </citation>
    <scope>NUCLEOTIDE SEQUENCE [LARGE SCALE GENOMIC DNA]</scope>
    <source>
        <strain evidence="2">cv. Tanjil</strain>
        <tissue evidence="1">Whole plant</tissue>
    </source>
</reference>
<dbReference type="Proteomes" id="UP000188354">
    <property type="component" value="Chromosome LG04"/>
</dbReference>
<dbReference type="Gramene" id="OIW13103">
    <property type="protein sequence ID" value="OIW13103"/>
    <property type="gene ID" value="TanjilG_08136"/>
</dbReference>
<dbReference type="AlphaFoldDB" id="A0A4P1RM03"/>
<accession>A0A4P1RM03</accession>
<name>A0A4P1RM03_LUPAN</name>
<sequence>MAVVNEGPHTVRSLSPLLPPTPLSFFDGALVRAGSRPKGDATLICEDEGHGDAERLLHVIDDQCIEYFLSKRTHDAIESGSCTTSRT</sequence>
<dbReference type="EMBL" id="CM007364">
    <property type="protein sequence ID" value="OIW13103.1"/>
    <property type="molecule type" value="Genomic_DNA"/>
</dbReference>
<gene>
    <name evidence="1" type="ORF">TanjilG_08136</name>
</gene>
<evidence type="ECO:0000313" key="1">
    <source>
        <dbReference type="EMBL" id="OIW13103.1"/>
    </source>
</evidence>
<protein>
    <submittedName>
        <fullName evidence="1">Uncharacterized protein</fullName>
    </submittedName>
</protein>
<organism evidence="1 2">
    <name type="scientific">Lupinus angustifolius</name>
    <name type="common">Narrow-leaved blue lupine</name>
    <dbReference type="NCBI Taxonomy" id="3871"/>
    <lineage>
        <taxon>Eukaryota</taxon>
        <taxon>Viridiplantae</taxon>
        <taxon>Streptophyta</taxon>
        <taxon>Embryophyta</taxon>
        <taxon>Tracheophyta</taxon>
        <taxon>Spermatophyta</taxon>
        <taxon>Magnoliopsida</taxon>
        <taxon>eudicotyledons</taxon>
        <taxon>Gunneridae</taxon>
        <taxon>Pentapetalae</taxon>
        <taxon>rosids</taxon>
        <taxon>fabids</taxon>
        <taxon>Fabales</taxon>
        <taxon>Fabaceae</taxon>
        <taxon>Papilionoideae</taxon>
        <taxon>50 kb inversion clade</taxon>
        <taxon>genistoids sensu lato</taxon>
        <taxon>core genistoids</taxon>
        <taxon>Genisteae</taxon>
        <taxon>Lupinus</taxon>
    </lineage>
</organism>
<evidence type="ECO:0000313" key="2">
    <source>
        <dbReference type="Proteomes" id="UP000188354"/>
    </source>
</evidence>
<proteinExistence type="predicted"/>
<keyword evidence="2" id="KW-1185">Reference proteome</keyword>